<dbReference type="Proteomes" id="UP001285855">
    <property type="component" value="Unassembled WGS sequence"/>
</dbReference>
<evidence type="ECO:0000313" key="2">
    <source>
        <dbReference type="Proteomes" id="UP001285855"/>
    </source>
</evidence>
<name>A0ABU5EKG7_9FLAO</name>
<keyword evidence="2" id="KW-1185">Reference proteome</keyword>
<reference evidence="1 2" key="1">
    <citation type="submission" date="2023-11" db="EMBL/GenBank/DDBJ databases">
        <title>Winogradskyella pelagius sp. nov., isolated from coastal sediment.</title>
        <authorList>
            <person name="Li F."/>
        </authorList>
    </citation>
    <scope>NUCLEOTIDE SEQUENCE [LARGE SCALE GENOMIC DNA]</scope>
    <source>
        <strain evidence="1 2">KCTC 23502</strain>
    </source>
</reference>
<evidence type="ECO:0000313" key="1">
    <source>
        <dbReference type="EMBL" id="MDY2586885.1"/>
    </source>
</evidence>
<accession>A0ABU5EKG7</accession>
<comment type="caution">
    <text evidence="1">The sequence shown here is derived from an EMBL/GenBank/DDBJ whole genome shotgun (WGS) entry which is preliminary data.</text>
</comment>
<evidence type="ECO:0008006" key="3">
    <source>
        <dbReference type="Google" id="ProtNLM"/>
    </source>
</evidence>
<protein>
    <recommendedName>
        <fullName evidence="3">MORN repeat variant</fullName>
    </recommendedName>
</protein>
<dbReference type="EMBL" id="JAXDAE010000004">
    <property type="protein sequence ID" value="MDY2586885.1"/>
    <property type="molecule type" value="Genomic_DNA"/>
</dbReference>
<sequence>MTNRKSNPNITNFIITILFVVGFCGGSWSQETFMGFIKIQDSLLIKYKVEFEQKNDKIIGYSLTDFGGEHETKSKIEGFYDEDKNLLSFKETELIYTKSTWAEEDFCNIHLEPTKYRWGGSKLMGNFKGKFSDGTECINGEIAMNSIEKIDKRVTKFTKKLKKSRRVPDSIKQKLDNIKLVDTLNLNILKKDEVTSILTKANSVSCTIYDGGQIDQDVITVYKNGKILLYKYEISNTKKVIEIPLEGKTSRITIESNSVGTVGENTTYIEIFDGINNIKTITNLKVSEITTIDIIKK</sequence>
<organism evidence="1 2">
    <name type="scientific">Winogradskyella aquimaris</name>
    <dbReference type="NCBI Taxonomy" id="864074"/>
    <lineage>
        <taxon>Bacteria</taxon>
        <taxon>Pseudomonadati</taxon>
        <taxon>Bacteroidota</taxon>
        <taxon>Flavobacteriia</taxon>
        <taxon>Flavobacteriales</taxon>
        <taxon>Flavobacteriaceae</taxon>
        <taxon>Winogradskyella</taxon>
    </lineage>
</organism>
<proteinExistence type="predicted"/>
<dbReference type="RefSeq" id="WP_320555262.1">
    <property type="nucleotide sequence ID" value="NZ_JAXDAE010000004.1"/>
</dbReference>
<gene>
    <name evidence="1" type="ORF">SNF14_06010</name>
</gene>